<dbReference type="RefSeq" id="WP_203742767.1">
    <property type="nucleotide sequence ID" value="NZ_BONF01000008.1"/>
</dbReference>
<accession>A0A8J3JFZ3</accession>
<dbReference type="PANTHER" id="PTHR34989:SF1">
    <property type="entry name" value="PROTEIN HDED"/>
    <property type="match status" value="1"/>
</dbReference>
<evidence type="ECO:0008006" key="5">
    <source>
        <dbReference type="Google" id="ProtNLM"/>
    </source>
</evidence>
<sequence>MSTATPSPSTGQPGMKPATGAATAPTAARPGPVPPGTAGTDVFTTGQATMASKVPWWLFLITGVCWIIVSWFVLAYNQEPVRSLGTIAALAGIIVLVAGVFELIQAFTAPGWRWLHAILGVLFVITGIVCWVNPGGTVFWLAAFIGWYLLFKGAADIVLAFLTKKEHDGWWLGLIIGIIEVLLGFWAAGRWFRSFELLIVLVGAICLARGITDFIMAFRIRDLNKQAKAAGLP</sequence>
<dbReference type="Pfam" id="PF03729">
    <property type="entry name" value="DUF308"/>
    <property type="match status" value="1"/>
</dbReference>
<evidence type="ECO:0000313" key="4">
    <source>
        <dbReference type="Proteomes" id="UP000601223"/>
    </source>
</evidence>
<dbReference type="PANTHER" id="PTHR34989">
    <property type="entry name" value="PROTEIN HDED"/>
    <property type="match status" value="1"/>
</dbReference>
<dbReference type="GO" id="GO:0005886">
    <property type="term" value="C:plasma membrane"/>
    <property type="evidence" value="ECO:0007669"/>
    <property type="project" value="TreeGrafter"/>
</dbReference>
<dbReference type="EMBL" id="BONF01000008">
    <property type="protein sequence ID" value="GIF79792.1"/>
    <property type="molecule type" value="Genomic_DNA"/>
</dbReference>
<feature type="transmembrane region" description="Helical" evidence="2">
    <location>
        <begin position="195"/>
        <end position="218"/>
    </location>
</feature>
<protein>
    <recommendedName>
        <fullName evidence="5">HdeD family acid-resistance protein</fullName>
    </recommendedName>
</protein>
<evidence type="ECO:0000256" key="2">
    <source>
        <dbReference type="SAM" id="Phobius"/>
    </source>
</evidence>
<feature type="transmembrane region" description="Helical" evidence="2">
    <location>
        <begin position="138"/>
        <end position="162"/>
    </location>
</feature>
<keyword evidence="2" id="KW-0812">Transmembrane</keyword>
<dbReference type="AlphaFoldDB" id="A0A8J3JFZ3"/>
<gene>
    <name evidence="3" type="ORF">Cba03nite_11410</name>
</gene>
<feature type="transmembrane region" description="Helical" evidence="2">
    <location>
        <begin position="86"/>
        <end position="107"/>
    </location>
</feature>
<feature type="transmembrane region" description="Helical" evidence="2">
    <location>
        <begin position="169"/>
        <end position="189"/>
    </location>
</feature>
<proteinExistence type="predicted"/>
<dbReference type="Proteomes" id="UP000601223">
    <property type="component" value="Unassembled WGS sequence"/>
</dbReference>
<name>A0A8J3JFZ3_9ACTN</name>
<keyword evidence="2" id="KW-1133">Transmembrane helix</keyword>
<keyword evidence="4" id="KW-1185">Reference proteome</keyword>
<feature type="transmembrane region" description="Helical" evidence="2">
    <location>
        <begin position="114"/>
        <end position="132"/>
    </location>
</feature>
<reference evidence="3 4" key="1">
    <citation type="submission" date="2021-01" db="EMBL/GenBank/DDBJ databases">
        <title>Whole genome shotgun sequence of Catellatospora bangladeshensis NBRC 107357.</title>
        <authorList>
            <person name="Komaki H."/>
            <person name="Tamura T."/>
        </authorList>
    </citation>
    <scope>NUCLEOTIDE SEQUENCE [LARGE SCALE GENOMIC DNA]</scope>
    <source>
        <strain evidence="3 4">NBRC 107357</strain>
    </source>
</reference>
<feature type="transmembrane region" description="Helical" evidence="2">
    <location>
        <begin position="56"/>
        <end position="74"/>
    </location>
</feature>
<evidence type="ECO:0000256" key="1">
    <source>
        <dbReference type="SAM" id="MobiDB-lite"/>
    </source>
</evidence>
<evidence type="ECO:0000313" key="3">
    <source>
        <dbReference type="EMBL" id="GIF79792.1"/>
    </source>
</evidence>
<dbReference type="InterPro" id="IPR005325">
    <property type="entry name" value="DUF308_memb"/>
</dbReference>
<organism evidence="3 4">
    <name type="scientific">Catellatospora bangladeshensis</name>
    <dbReference type="NCBI Taxonomy" id="310355"/>
    <lineage>
        <taxon>Bacteria</taxon>
        <taxon>Bacillati</taxon>
        <taxon>Actinomycetota</taxon>
        <taxon>Actinomycetes</taxon>
        <taxon>Micromonosporales</taxon>
        <taxon>Micromonosporaceae</taxon>
        <taxon>Catellatospora</taxon>
    </lineage>
</organism>
<feature type="region of interest" description="Disordered" evidence="1">
    <location>
        <begin position="1"/>
        <end position="39"/>
    </location>
</feature>
<comment type="caution">
    <text evidence="3">The sequence shown here is derived from an EMBL/GenBank/DDBJ whole genome shotgun (WGS) entry which is preliminary data.</text>
</comment>
<keyword evidence="2" id="KW-0472">Membrane</keyword>
<dbReference type="InterPro" id="IPR052712">
    <property type="entry name" value="Acid_resist_chaperone_HdeD"/>
</dbReference>
<feature type="compositionally biased region" description="Low complexity" evidence="1">
    <location>
        <begin position="13"/>
        <end position="39"/>
    </location>
</feature>
<feature type="compositionally biased region" description="Polar residues" evidence="1">
    <location>
        <begin position="1"/>
        <end position="12"/>
    </location>
</feature>